<dbReference type="PANTHER" id="PTHR30041:SF8">
    <property type="entry name" value="PROTEIN YFFB"/>
    <property type="match status" value="1"/>
</dbReference>
<organism evidence="3 4">
    <name type="scientific">Chitiniphilus eburneus</name>
    <dbReference type="NCBI Taxonomy" id="2571148"/>
    <lineage>
        <taxon>Bacteria</taxon>
        <taxon>Pseudomonadati</taxon>
        <taxon>Pseudomonadota</taxon>
        <taxon>Betaproteobacteria</taxon>
        <taxon>Neisseriales</taxon>
        <taxon>Chitinibacteraceae</taxon>
        <taxon>Chitiniphilus</taxon>
    </lineage>
</organism>
<dbReference type="CDD" id="cd03035">
    <property type="entry name" value="ArsC_Yffb"/>
    <property type="match status" value="1"/>
</dbReference>
<proteinExistence type="inferred from homology"/>
<dbReference type="PROSITE" id="PS51353">
    <property type="entry name" value="ARSC"/>
    <property type="match status" value="1"/>
</dbReference>
<dbReference type="PANTHER" id="PTHR30041">
    <property type="entry name" value="ARSENATE REDUCTASE"/>
    <property type="match status" value="1"/>
</dbReference>
<dbReference type="InterPro" id="IPR006660">
    <property type="entry name" value="Arsenate_reductase-like"/>
</dbReference>
<protein>
    <submittedName>
        <fullName evidence="3">ArsC family reductase</fullName>
    </submittedName>
</protein>
<dbReference type="SUPFAM" id="SSF52833">
    <property type="entry name" value="Thioredoxin-like"/>
    <property type="match status" value="1"/>
</dbReference>
<name>A0A4U0PNJ1_9NEIS</name>
<dbReference type="Proteomes" id="UP000310016">
    <property type="component" value="Unassembled WGS sequence"/>
</dbReference>
<reference evidence="3 4" key="1">
    <citation type="submission" date="2019-04" db="EMBL/GenBank/DDBJ databases">
        <title>Chitiniphilus eburnea sp. nov., a novel chitinolytic bacterium isolated from aquaculture sludge.</title>
        <authorList>
            <person name="Sheng M."/>
        </authorList>
    </citation>
    <scope>NUCLEOTIDE SEQUENCE [LARGE SCALE GENOMIC DNA]</scope>
    <source>
        <strain evidence="3 4">HX-2-15</strain>
    </source>
</reference>
<evidence type="ECO:0000256" key="2">
    <source>
        <dbReference type="PROSITE-ProRule" id="PRU01282"/>
    </source>
</evidence>
<gene>
    <name evidence="3" type="ORF">FAZ21_14850</name>
</gene>
<dbReference type="Pfam" id="PF03960">
    <property type="entry name" value="ArsC"/>
    <property type="match status" value="1"/>
</dbReference>
<keyword evidence="4" id="KW-1185">Reference proteome</keyword>
<evidence type="ECO:0000313" key="4">
    <source>
        <dbReference type="Proteomes" id="UP000310016"/>
    </source>
</evidence>
<sequence>MKLYGIPNCDTVKKARAWLAEAGLDYEWHDYKKQGVDRDLLASWIAQVGWEKLVNRAGTTWRRLDDATRAGVIDAQSAIDLMLAQPSVIKRPVLDHDGKINVGFKPDDYAAFLK</sequence>
<accession>A0A4U0PNJ1</accession>
<dbReference type="OrthoDB" id="9803749at2"/>
<dbReference type="EMBL" id="SUMF01000020">
    <property type="protein sequence ID" value="TJZ69791.1"/>
    <property type="molecule type" value="Genomic_DNA"/>
</dbReference>
<dbReference type="NCBIfam" id="NF008107">
    <property type="entry name" value="PRK10853.1"/>
    <property type="match status" value="1"/>
</dbReference>
<comment type="caution">
    <text evidence="3">The sequence shown here is derived from an EMBL/GenBank/DDBJ whole genome shotgun (WGS) entry which is preliminary data.</text>
</comment>
<dbReference type="InterPro" id="IPR006504">
    <property type="entry name" value="Tscrpt_reg_Spx/MgsR"/>
</dbReference>
<comment type="similarity">
    <text evidence="1 2">Belongs to the ArsC family.</text>
</comment>
<dbReference type="Gene3D" id="3.40.30.10">
    <property type="entry name" value="Glutaredoxin"/>
    <property type="match status" value="1"/>
</dbReference>
<dbReference type="NCBIfam" id="TIGR01617">
    <property type="entry name" value="arsC_related"/>
    <property type="match status" value="1"/>
</dbReference>
<evidence type="ECO:0000256" key="1">
    <source>
        <dbReference type="ARBA" id="ARBA00007198"/>
    </source>
</evidence>
<dbReference type="AlphaFoldDB" id="A0A4U0PNJ1"/>
<evidence type="ECO:0000313" key="3">
    <source>
        <dbReference type="EMBL" id="TJZ69791.1"/>
    </source>
</evidence>
<dbReference type="InterPro" id="IPR036249">
    <property type="entry name" value="Thioredoxin-like_sf"/>
</dbReference>
<dbReference type="RefSeq" id="WP_136774228.1">
    <property type="nucleotide sequence ID" value="NZ_CP156074.1"/>
</dbReference>